<evidence type="ECO:0000313" key="2">
    <source>
        <dbReference type="Proteomes" id="UP000199120"/>
    </source>
</evidence>
<sequence length="211" mass="23932">MFAGETLPSLAAHHRDIEAIQLTIGVPEAVATQFENARNLYLYAWHVYRFFPVAQSQALFSLELGLRARLPDRLPEPYQRPWQRQPMLAGLLGYAIDQGLVRNEGFRRWHQAAEGRARQRRSMEIFQAMIDQQLESVEIDEEESINITPDDQSWDLVKILRKSLPGLRNELAHGSSMLTNQVLGTMELVAEILSQIYALDSGTTVSEAGQD</sequence>
<proteinExistence type="predicted"/>
<name>A0A1H7GUE7_9BURK</name>
<gene>
    <name evidence="1" type="ORF">SAMN05192542_10214</name>
</gene>
<evidence type="ECO:0000313" key="1">
    <source>
        <dbReference type="EMBL" id="SEK41776.1"/>
    </source>
</evidence>
<evidence type="ECO:0008006" key="3">
    <source>
        <dbReference type="Google" id="ProtNLM"/>
    </source>
</evidence>
<dbReference type="Proteomes" id="UP000199120">
    <property type="component" value="Unassembled WGS sequence"/>
</dbReference>
<protein>
    <recommendedName>
        <fullName evidence="3">MAE-28990/MAE-18760-like HEPN domain-containing protein</fullName>
    </recommendedName>
</protein>
<dbReference type="EMBL" id="FOAJ01000002">
    <property type="protein sequence ID" value="SEK41776.1"/>
    <property type="molecule type" value="Genomic_DNA"/>
</dbReference>
<dbReference type="AlphaFoldDB" id="A0A1H7GUE7"/>
<organism evidence="1 2">
    <name type="scientific">Paraburkholderia caballeronis</name>
    <dbReference type="NCBI Taxonomy" id="416943"/>
    <lineage>
        <taxon>Bacteria</taxon>
        <taxon>Pseudomonadati</taxon>
        <taxon>Pseudomonadota</taxon>
        <taxon>Betaproteobacteria</taxon>
        <taxon>Burkholderiales</taxon>
        <taxon>Burkholderiaceae</taxon>
        <taxon>Paraburkholderia</taxon>
    </lineage>
</organism>
<reference evidence="2" key="1">
    <citation type="submission" date="2016-10" db="EMBL/GenBank/DDBJ databases">
        <authorList>
            <person name="Varghese N."/>
            <person name="Submissions S."/>
        </authorList>
    </citation>
    <scope>NUCLEOTIDE SEQUENCE [LARGE SCALE GENOMIC DNA]</scope>
    <source>
        <strain evidence="2">LMG 26416</strain>
    </source>
</reference>
<accession>A0A1H7GUE7</accession>
<keyword evidence="2" id="KW-1185">Reference proteome</keyword>